<comment type="caution">
    <text evidence="1">The sequence shown here is derived from an EMBL/GenBank/DDBJ whole genome shotgun (WGS) entry which is preliminary data.</text>
</comment>
<dbReference type="Proteomes" id="UP001149142">
    <property type="component" value="Unassembled WGS sequence"/>
</dbReference>
<dbReference type="RefSeq" id="WP_106687552.1">
    <property type="nucleotide sequence ID" value="NZ_CAXQEU010000122.1"/>
</dbReference>
<evidence type="ECO:0000313" key="1">
    <source>
        <dbReference type="EMBL" id="MDA0178088.1"/>
    </source>
</evidence>
<gene>
    <name evidence="1" type="ORF">OOZ35_11345</name>
</gene>
<accession>A0ABT4S1Y4</accession>
<keyword evidence="2" id="KW-1185">Reference proteome</keyword>
<dbReference type="EMBL" id="JAPFGC010000002">
    <property type="protein sequence ID" value="MDA0178088.1"/>
    <property type="molecule type" value="Genomic_DNA"/>
</dbReference>
<evidence type="ECO:0000313" key="2">
    <source>
        <dbReference type="Proteomes" id="UP001149142"/>
    </source>
</evidence>
<reference evidence="1" key="1">
    <citation type="submission" date="2022-11" db="EMBL/GenBank/DDBJ databases">
        <title>Refractory cell wall polysaccharides provide important carbon source for microbial heterotrophs in the hadal ocean.</title>
        <authorList>
            <person name="Zhu X."/>
        </authorList>
    </citation>
    <scope>NUCLEOTIDE SEQUENCE</scope>
    <source>
        <strain evidence="1">MTRN7</strain>
    </source>
</reference>
<protein>
    <submittedName>
        <fullName evidence="1">Uncharacterized protein</fullName>
    </submittedName>
</protein>
<organism evidence="1 2">
    <name type="scientific">Mesoflavibacter profundi</name>
    <dbReference type="NCBI Taxonomy" id="2708110"/>
    <lineage>
        <taxon>Bacteria</taxon>
        <taxon>Pseudomonadati</taxon>
        <taxon>Bacteroidota</taxon>
        <taxon>Flavobacteriia</taxon>
        <taxon>Flavobacteriales</taxon>
        <taxon>Flavobacteriaceae</taxon>
        <taxon>Mesoflavibacter</taxon>
    </lineage>
</organism>
<dbReference type="PROSITE" id="PS51257">
    <property type="entry name" value="PROKAR_LIPOPROTEIN"/>
    <property type="match status" value="1"/>
</dbReference>
<proteinExistence type="predicted"/>
<sequence>MKNVSLYAFAFLTFFLTVSCDKDQPISTNAEFNNTDPNFRISTADVSLQRASYDEPCMVTNLIAGQHHIAGTVSVDLDGDDLVITYTTNENWSIQATHLSIGNCEDKSIPTTGSGNPKVGHFEHSTTHNPDVNTVSYYLDASVLQENYCFAAHAEVNGPTGGETAWAEGTDFAGNNWAMFVEAYLSDCNVDDAPVEK</sequence>
<name>A0ABT4S1Y4_9FLAO</name>